<evidence type="ECO:0000313" key="2">
    <source>
        <dbReference type="EMBL" id="AYO28077.1"/>
    </source>
</evidence>
<reference evidence="2" key="1">
    <citation type="submission" date="2018-08" db="EMBL/GenBank/DDBJ databases">
        <title>Comparative Plastid Genomics of Synurophyceae: Evolutionary Evidence of Lateral Gene Transfer and Inverted Repeat Dynamics.</title>
        <authorList>
            <person name="Kim J.I."/>
            <person name="Shin H."/>
            <person name="Skaloud P."/>
            <person name="Jung J."/>
            <person name="Yoon H.S."/>
            <person name="Archibald J.M."/>
            <person name="Shin W."/>
        </authorList>
    </citation>
    <scope>NUCLEOTIDE SEQUENCE</scope>
    <source>
        <strain evidence="2">S114.C7</strain>
    </source>
</reference>
<name>A0A3G2QY94_9STRA</name>
<accession>A0A3G2QY94</accession>
<proteinExistence type="predicted"/>
<gene>
    <name evidence="2" type="primary">atpG</name>
</gene>
<sequence>MIFVQTLLLTKSGLFDFDLTFLAETIEFLLLSVVVTFLFISPISQQLNERADFVNSRLRKSLLFLTFGYEKLTTCIGVLTSEISEMTRQVKLVQTYSTENFENEISLVQKENSQLLSKLKGDLSIKSAYLFLNIIPELTGFTRVFFARKFKL</sequence>
<keyword evidence="1" id="KW-1133">Transmembrane helix</keyword>
<keyword evidence="1" id="KW-0472">Membrane</keyword>
<keyword evidence="2" id="KW-0934">Plastid</keyword>
<protein>
    <submittedName>
        <fullName evidence="2">ATP synthase CF0 B' subunit</fullName>
    </submittedName>
</protein>
<dbReference type="AlphaFoldDB" id="A0A3G2QY94"/>
<keyword evidence="1" id="KW-0812">Transmembrane</keyword>
<dbReference type="EMBL" id="MH795128">
    <property type="protein sequence ID" value="AYO28077.1"/>
    <property type="molecule type" value="Genomic_DNA"/>
</dbReference>
<organism evidence="2">
    <name type="scientific">Synura petersenii</name>
    <dbReference type="NCBI Taxonomy" id="52555"/>
    <lineage>
        <taxon>Eukaryota</taxon>
        <taxon>Sar</taxon>
        <taxon>Stramenopiles</taxon>
        <taxon>Ochrophyta</taxon>
        <taxon>Synurophyceae</taxon>
        <taxon>Synurales</taxon>
        <taxon>Mallomonadaceae</taxon>
        <taxon>Synura</taxon>
    </lineage>
</organism>
<evidence type="ECO:0000256" key="1">
    <source>
        <dbReference type="SAM" id="Phobius"/>
    </source>
</evidence>
<feature type="transmembrane region" description="Helical" evidence="1">
    <location>
        <begin position="20"/>
        <end position="40"/>
    </location>
</feature>
<geneLocation type="plastid" evidence="2"/>